<protein>
    <recommendedName>
        <fullName evidence="3">MARVEL domain-containing protein</fullName>
    </recommendedName>
</protein>
<accession>A0A8H8CQT8</accession>
<keyword evidence="1" id="KW-1133">Transmembrane helix</keyword>
<reference evidence="2" key="1">
    <citation type="submission" date="2021-02" db="EMBL/GenBank/DDBJ databases">
        <title>Psilocybe cubensis genome.</title>
        <authorList>
            <person name="Mckernan K.J."/>
            <person name="Crawford S."/>
            <person name="Trippe A."/>
            <person name="Kane L.T."/>
            <person name="Mclaughlin S."/>
        </authorList>
    </citation>
    <scope>NUCLEOTIDE SEQUENCE [LARGE SCALE GENOMIC DNA]</scope>
    <source>
        <strain evidence="2">MGC-MH-2018</strain>
    </source>
</reference>
<feature type="transmembrane region" description="Helical" evidence="1">
    <location>
        <begin position="85"/>
        <end position="110"/>
    </location>
</feature>
<dbReference type="AlphaFoldDB" id="A0A8H8CQT8"/>
<feature type="transmembrane region" description="Helical" evidence="1">
    <location>
        <begin position="12"/>
        <end position="31"/>
    </location>
</feature>
<feature type="transmembrane region" description="Helical" evidence="1">
    <location>
        <begin position="51"/>
        <end position="73"/>
    </location>
</feature>
<comment type="caution">
    <text evidence="2">The sequence shown here is derived from an EMBL/GenBank/DDBJ whole genome shotgun (WGS) entry which is preliminary data.</text>
</comment>
<gene>
    <name evidence="2" type="ORF">JR316_000090</name>
</gene>
<evidence type="ECO:0000256" key="1">
    <source>
        <dbReference type="SAM" id="Phobius"/>
    </source>
</evidence>
<dbReference type="GO" id="GO:0016020">
    <property type="term" value="C:membrane"/>
    <property type="evidence" value="ECO:0007669"/>
    <property type="project" value="UniProtKB-SubCell"/>
</dbReference>
<proteinExistence type="predicted"/>
<organism evidence="2">
    <name type="scientific">Psilocybe cubensis</name>
    <name type="common">Psychedelic mushroom</name>
    <name type="synonym">Stropharia cubensis</name>
    <dbReference type="NCBI Taxonomy" id="181762"/>
    <lineage>
        <taxon>Eukaryota</taxon>
        <taxon>Fungi</taxon>
        <taxon>Dikarya</taxon>
        <taxon>Basidiomycota</taxon>
        <taxon>Agaricomycotina</taxon>
        <taxon>Agaricomycetes</taxon>
        <taxon>Agaricomycetidae</taxon>
        <taxon>Agaricales</taxon>
        <taxon>Agaricineae</taxon>
        <taxon>Strophariaceae</taxon>
        <taxon>Psilocybe</taxon>
    </lineage>
</organism>
<dbReference type="OrthoDB" id="2117453at2759"/>
<keyword evidence="1" id="KW-0812">Transmembrane</keyword>
<evidence type="ECO:0008006" key="3">
    <source>
        <dbReference type="Google" id="ProtNLM"/>
    </source>
</evidence>
<name>A0A8H8CQT8_PSICU</name>
<evidence type="ECO:0000313" key="2">
    <source>
        <dbReference type="EMBL" id="KAG5173434.1"/>
    </source>
</evidence>
<dbReference type="EMBL" id="JAFIQS010000001">
    <property type="protein sequence ID" value="KAG5173434.1"/>
    <property type="molecule type" value="Genomic_DNA"/>
</dbReference>
<feature type="transmembrane region" description="Helical" evidence="1">
    <location>
        <begin position="130"/>
        <end position="150"/>
    </location>
</feature>
<sequence length="166" mass="18146">MDAIFRRGHPIMFGALILFSIIEMCIAAWLTSRYNTRHNSLNSGLRARVRYLLFTSIWSIIFCSGYLVIFLVAAGSVLAGVASHFLFLTVTWILWLAGAAAITQTLGGALNCGTQDIFVYCGQLNALEGFAWLIWVLLTFALIAVLIRGIKSAKNGDGYSGALYDA</sequence>
<keyword evidence="1" id="KW-0472">Membrane</keyword>